<accession>A0A2S9JPM8</accession>
<evidence type="ECO:0000313" key="3">
    <source>
        <dbReference type="Proteomes" id="UP000238563"/>
    </source>
</evidence>
<evidence type="ECO:0000313" key="2">
    <source>
        <dbReference type="EMBL" id="PRD55196.1"/>
    </source>
</evidence>
<evidence type="ECO:0000256" key="1">
    <source>
        <dbReference type="SAM" id="MobiDB-lite"/>
    </source>
</evidence>
<protein>
    <submittedName>
        <fullName evidence="2">Uncharacterized protein</fullName>
    </submittedName>
</protein>
<dbReference type="AlphaFoldDB" id="A0A2S9JPM8"/>
<reference evidence="2 3" key="1">
    <citation type="submission" date="2018-02" db="EMBL/GenBank/DDBJ databases">
        <title>The draft genome of Phyllobacterium myrsinacearum DSM5892.</title>
        <authorList>
            <person name="Li L."/>
            <person name="Liu L."/>
            <person name="Zhang X."/>
            <person name="Wang T."/>
        </authorList>
    </citation>
    <scope>NUCLEOTIDE SEQUENCE [LARGE SCALE GENOMIC DNA]</scope>
    <source>
        <strain evidence="2 3">DSM 5892</strain>
    </source>
</reference>
<name>A0A2S9JPM8_9HYPH</name>
<gene>
    <name evidence="2" type="ORF">C5750_08440</name>
</gene>
<dbReference type="EMBL" id="PVBT01000002">
    <property type="protein sequence ID" value="PRD55196.1"/>
    <property type="molecule type" value="Genomic_DNA"/>
</dbReference>
<feature type="region of interest" description="Disordered" evidence="1">
    <location>
        <begin position="341"/>
        <end position="368"/>
    </location>
</feature>
<sequence>MSTWGIHALKVIADEAFDDYNYASVETLDDMRNAWTGRSSQNVILSSLYPDADLCAFLCRSKTPYMIFSESALDSITHLIHQFAKEDIALVRSLSASIACISQMHPHPFLVHLDRSKIGDVRIHRVIAQMCRQLGVSLTPAGMIRCLEQLGMDSTGSTTQTGHIPTLEESAAKISPPCEDQPDKLEGLLTIARHAIEPFDGKILKGQVSSLTWPQESFLLADKGGETAIGAIELVGKARCLVYGPYFHLPAGRWNARFFLDIDENIYGQIFTIEVFSEDILGKIRILPSGTGSFAAETTFRIERPKAPIEIRLFTETGSIEGAIAHWHVELRPIDNEIIAPDDSQFESGSEPDRDAPAMEQEFVNHQN</sequence>
<proteinExistence type="predicted"/>
<comment type="caution">
    <text evidence="2">The sequence shown here is derived from an EMBL/GenBank/DDBJ whole genome shotgun (WGS) entry which is preliminary data.</text>
</comment>
<organism evidence="2 3">
    <name type="scientific">Phyllobacterium myrsinacearum</name>
    <dbReference type="NCBI Taxonomy" id="28101"/>
    <lineage>
        <taxon>Bacteria</taxon>
        <taxon>Pseudomonadati</taxon>
        <taxon>Pseudomonadota</taxon>
        <taxon>Alphaproteobacteria</taxon>
        <taxon>Hyphomicrobiales</taxon>
        <taxon>Phyllobacteriaceae</taxon>
        <taxon>Phyllobacterium</taxon>
    </lineage>
</organism>
<keyword evidence="3" id="KW-1185">Reference proteome</keyword>
<dbReference type="Proteomes" id="UP000238563">
    <property type="component" value="Unassembled WGS sequence"/>
</dbReference>